<protein>
    <submittedName>
        <fullName evidence="4">Response regulator</fullName>
    </submittedName>
</protein>
<feature type="modified residue" description="4-aspartylphosphate" evidence="2">
    <location>
        <position position="55"/>
    </location>
</feature>
<comment type="caution">
    <text evidence="4">The sequence shown here is derived from an EMBL/GenBank/DDBJ whole genome shotgun (WGS) entry which is preliminary data.</text>
</comment>
<evidence type="ECO:0000256" key="1">
    <source>
        <dbReference type="ARBA" id="ARBA00023125"/>
    </source>
</evidence>
<dbReference type="Pfam" id="PF00072">
    <property type="entry name" value="Response_reg"/>
    <property type="match status" value="1"/>
</dbReference>
<evidence type="ECO:0000313" key="5">
    <source>
        <dbReference type="Proteomes" id="UP001168575"/>
    </source>
</evidence>
<evidence type="ECO:0000259" key="3">
    <source>
        <dbReference type="PROSITE" id="PS50110"/>
    </source>
</evidence>
<dbReference type="PANTHER" id="PTHR43214:SF43">
    <property type="entry name" value="TWO-COMPONENT RESPONSE REGULATOR"/>
    <property type="match status" value="1"/>
</dbReference>
<keyword evidence="1" id="KW-0238">DNA-binding</keyword>
<keyword evidence="5" id="KW-1185">Reference proteome</keyword>
<evidence type="ECO:0000313" key="4">
    <source>
        <dbReference type="EMBL" id="MDO4842946.1"/>
    </source>
</evidence>
<proteinExistence type="predicted"/>
<sequence>MRTLLIVDDEPNIVEGLASQFQQRYGDGVIVLKSFSGLHALSVLQNNKVDVVLSDISMPDLDGIALAEKTEKLWPHIHFVFLSGFDDFDYIHRASKSPVYCGYLLKTEGDEVVLGKIDSELARCEAETRAEAQQNRMRAFMRRAALEST</sequence>
<dbReference type="PROSITE" id="PS50110">
    <property type="entry name" value="RESPONSE_REGULATORY"/>
    <property type="match status" value="1"/>
</dbReference>
<gene>
    <name evidence="4" type="ORF">Q3982_09745</name>
</gene>
<keyword evidence="2" id="KW-0597">Phosphoprotein</keyword>
<name>A0AA43RLE9_9ACTN</name>
<dbReference type="SMART" id="SM00448">
    <property type="entry name" value="REC"/>
    <property type="match status" value="1"/>
</dbReference>
<dbReference type="GO" id="GO:0000160">
    <property type="term" value="P:phosphorelay signal transduction system"/>
    <property type="evidence" value="ECO:0007669"/>
    <property type="project" value="InterPro"/>
</dbReference>
<dbReference type="InterPro" id="IPR011006">
    <property type="entry name" value="CheY-like_superfamily"/>
</dbReference>
<accession>A0AA43RLE9</accession>
<dbReference type="PANTHER" id="PTHR43214">
    <property type="entry name" value="TWO-COMPONENT RESPONSE REGULATOR"/>
    <property type="match status" value="1"/>
</dbReference>
<reference evidence="4" key="1">
    <citation type="submission" date="2023-07" db="EMBL/GenBank/DDBJ databases">
        <title>Between Cages and Wild: Unraveling the Impact of Captivity on Animal Microbiomes and Antimicrobial Resistance.</title>
        <authorList>
            <person name="Schmartz G.P."/>
            <person name="Rehner J."/>
            <person name="Schuff M.J."/>
            <person name="Becker S.L."/>
            <person name="Kravczyk M."/>
            <person name="Gurevich A."/>
            <person name="Francke R."/>
            <person name="Mueller R."/>
            <person name="Keller V."/>
            <person name="Keller A."/>
        </authorList>
    </citation>
    <scope>NUCLEOTIDE SEQUENCE</scope>
    <source>
        <strain evidence="4">S12M_St_49</strain>
    </source>
</reference>
<organism evidence="4 5">
    <name type="scientific">Phoenicibacter congonensis</name>
    <dbReference type="NCBI Taxonomy" id="1944646"/>
    <lineage>
        <taxon>Bacteria</taxon>
        <taxon>Bacillati</taxon>
        <taxon>Actinomycetota</taxon>
        <taxon>Coriobacteriia</taxon>
        <taxon>Eggerthellales</taxon>
        <taxon>Eggerthellaceae</taxon>
        <taxon>Phoenicibacter</taxon>
    </lineage>
</organism>
<dbReference type="SUPFAM" id="SSF52172">
    <property type="entry name" value="CheY-like"/>
    <property type="match status" value="1"/>
</dbReference>
<dbReference type="AlphaFoldDB" id="A0AA43RLE9"/>
<dbReference type="InterPro" id="IPR039420">
    <property type="entry name" value="WalR-like"/>
</dbReference>
<dbReference type="EMBL" id="JAUMVS010000385">
    <property type="protein sequence ID" value="MDO4842946.1"/>
    <property type="molecule type" value="Genomic_DNA"/>
</dbReference>
<feature type="domain" description="Response regulatory" evidence="3">
    <location>
        <begin position="3"/>
        <end position="121"/>
    </location>
</feature>
<dbReference type="GO" id="GO:0003677">
    <property type="term" value="F:DNA binding"/>
    <property type="evidence" value="ECO:0007669"/>
    <property type="project" value="UniProtKB-KW"/>
</dbReference>
<feature type="non-terminal residue" evidence="4">
    <location>
        <position position="149"/>
    </location>
</feature>
<dbReference type="CDD" id="cd17536">
    <property type="entry name" value="REC_YesN-like"/>
    <property type="match status" value="1"/>
</dbReference>
<dbReference type="Gene3D" id="3.40.50.2300">
    <property type="match status" value="1"/>
</dbReference>
<dbReference type="InterPro" id="IPR001789">
    <property type="entry name" value="Sig_transdc_resp-reg_receiver"/>
</dbReference>
<evidence type="ECO:0000256" key="2">
    <source>
        <dbReference type="PROSITE-ProRule" id="PRU00169"/>
    </source>
</evidence>
<dbReference type="Proteomes" id="UP001168575">
    <property type="component" value="Unassembled WGS sequence"/>
</dbReference>